<evidence type="ECO:0000256" key="4">
    <source>
        <dbReference type="ARBA" id="ARBA00023163"/>
    </source>
</evidence>
<dbReference type="AlphaFoldDB" id="A0AAU7C812"/>
<keyword evidence="3" id="KW-0731">Sigma factor</keyword>
<dbReference type="GO" id="GO:0003677">
    <property type="term" value="F:DNA binding"/>
    <property type="evidence" value="ECO:0007669"/>
    <property type="project" value="InterPro"/>
</dbReference>
<dbReference type="SUPFAM" id="SSF88659">
    <property type="entry name" value="Sigma3 and sigma4 domains of RNA polymerase sigma factors"/>
    <property type="match status" value="1"/>
</dbReference>
<protein>
    <submittedName>
        <fullName evidence="9">RNA polymerase sigma factor</fullName>
    </submittedName>
</protein>
<dbReference type="InterPro" id="IPR039425">
    <property type="entry name" value="RNA_pol_sigma-70-like"/>
</dbReference>
<sequence>MRQGQHGEVGRQIHTLFHTGTGAGLSDGQLLERFTTQSDEDAERAFAALVHRHGPTVLRVCRGVLRDTHDAEDAFQATFLVLAGKARSIRQRNSVGSWLYGVALRVSSEMRFVAARRRTHEGRVAGMKQESLSGEDDDSSQVVHEELARLPDRLRAAVVLCYLEGRTCEEAAHQLGWPVGTVKTRLGQARERLRIRLVRRGLTSLGSSAAVASSAEAMSILPTVPIALEATVVHAALRLTSGKAMLEVVSSSVITLAEGVRKAMFLSRLKLAVAAALAVGTVAVGTIVVARPSWSDSWRSASSLEGSRIVDLTSVTNTKPQKKAERVILAAADASDSGGLDDFKEKGVSHQELQVRLAHAKHLLQEKERLFRAATVPASVVEEVRLELDIIQARLDASKEDLEDELERLEGRRRVKLAELNLTKVRSIWAQHLHSQKSSRSEEAQSNMEIAVQEAEFQEVEIRIKQVRRRLGLK</sequence>
<keyword evidence="4" id="KW-0804">Transcription</keyword>
<dbReference type="InterPro" id="IPR013324">
    <property type="entry name" value="RNA_pol_sigma_r3/r4-like"/>
</dbReference>
<dbReference type="GO" id="GO:0016987">
    <property type="term" value="F:sigma factor activity"/>
    <property type="evidence" value="ECO:0007669"/>
    <property type="project" value="UniProtKB-KW"/>
</dbReference>
<organism evidence="9">
    <name type="scientific">Singulisphaera sp. Ch08</name>
    <dbReference type="NCBI Taxonomy" id="3120278"/>
    <lineage>
        <taxon>Bacteria</taxon>
        <taxon>Pseudomonadati</taxon>
        <taxon>Planctomycetota</taxon>
        <taxon>Planctomycetia</taxon>
        <taxon>Isosphaerales</taxon>
        <taxon>Isosphaeraceae</taxon>
        <taxon>Singulisphaera</taxon>
    </lineage>
</organism>
<evidence type="ECO:0000256" key="1">
    <source>
        <dbReference type="ARBA" id="ARBA00010641"/>
    </source>
</evidence>
<dbReference type="InterPro" id="IPR014284">
    <property type="entry name" value="RNA_pol_sigma-70_dom"/>
</dbReference>
<dbReference type="InterPro" id="IPR007627">
    <property type="entry name" value="RNA_pol_sigma70_r2"/>
</dbReference>
<keyword evidence="5" id="KW-0175">Coiled coil</keyword>
<dbReference type="RefSeq" id="WP_406693954.1">
    <property type="nucleotide sequence ID" value="NZ_CP155447.1"/>
</dbReference>
<accession>A0AAU7C812</accession>
<dbReference type="Pfam" id="PF08281">
    <property type="entry name" value="Sigma70_r4_2"/>
    <property type="match status" value="1"/>
</dbReference>
<keyword evidence="6" id="KW-1133">Transmembrane helix</keyword>
<keyword evidence="2" id="KW-0805">Transcription regulation</keyword>
<keyword evidence="6" id="KW-0472">Membrane</keyword>
<dbReference type="Gene3D" id="1.10.1740.10">
    <property type="match status" value="1"/>
</dbReference>
<evidence type="ECO:0000256" key="3">
    <source>
        <dbReference type="ARBA" id="ARBA00023082"/>
    </source>
</evidence>
<evidence type="ECO:0000256" key="5">
    <source>
        <dbReference type="SAM" id="Coils"/>
    </source>
</evidence>
<feature type="coiled-coil region" evidence="5">
    <location>
        <begin position="350"/>
        <end position="470"/>
    </location>
</feature>
<evidence type="ECO:0000259" key="8">
    <source>
        <dbReference type="Pfam" id="PF08281"/>
    </source>
</evidence>
<evidence type="ECO:0000313" key="9">
    <source>
        <dbReference type="EMBL" id="XBH01260.1"/>
    </source>
</evidence>
<dbReference type="GO" id="GO:0006352">
    <property type="term" value="P:DNA-templated transcription initiation"/>
    <property type="evidence" value="ECO:0007669"/>
    <property type="project" value="InterPro"/>
</dbReference>
<dbReference type="EMBL" id="CP155447">
    <property type="protein sequence ID" value="XBH01260.1"/>
    <property type="molecule type" value="Genomic_DNA"/>
</dbReference>
<dbReference type="PANTHER" id="PTHR43133">
    <property type="entry name" value="RNA POLYMERASE ECF-TYPE SIGMA FACTO"/>
    <property type="match status" value="1"/>
</dbReference>
<evidence type="ECO:0000256" key="6">
    <source>
        <dbReference type="SAM" id="Phobius"/>
    </source>
</evidence>
<dbReference type="Gene3D" id="1.10.10.10">
    <property type="entry name" value="Winged helix-like DNA-binding domain superfamily/Winged helix DNA-binding domain"/>
    <property type="match status" value="1"/>
</dbReference>
<keyword evidence="6" id="KW-0812">Transmembrane</keyword>
<dbReference type="InterPro" id="IPR013249">
    <property type="entry name" value="RNA_pol_sigma70_r4_t2"/>
</dbReference>
<dbReference type="PANTHER" id="PTHR43133:SF51">
    <property type="entry name" value="RNA POLYMERASE SIGMA FACTOR"/>
    <property type="match status" value="1"/>
</dbReference>
<dbReference type="NCBIfam" id="TIGR02937">
    <property type="entry name" value="sigma70-ECF"/>
    <property type="match status" value="1"/>
</dbReference>
<reference evidence="9" key="1">
    <citation type="submission" date="2024-05" db="EMBL/GenBank/DDBJ databases">
        <title>Planctomycetes of the genus Singulisphaera possess chitinolytic capabilities.</title>
        <authorList>
            <person name="Ivanova A."/>
        </authorList>
    </citation>
    <scope>NUCLEOTIDE SEQUENCE</scope>
    <source>
        <strain evidence="9">Ch08T</strain>
    </source>
</reference>
<dbReference type="InterPro" id="IPR036388">
    <property type="entry name" value="WH-like_DNA-bd_sf"/>
</dbReference>
<feature type="domain" description="RNA polymerase sigma factor 70 region 4 type 2" evidence="8">
    <location>
        <begin position="142"/>
        <end position="193"/>
    </location>
</feature>
<evidence type="ECO:0000259" key="7">
    <source>
        <dbReference type="Pfam" id="PF04542"/>
    </source>
</evidence>
<dbReference type="InterPro" id="IPR013325">
    <property type="entry name" value="RNA_pol_sigma_r2"/>
</dbReference>
<evidence type="ECO:0000256" key="2">
    <source>
        <dbReference type="ARBA" id="ARBA00023015"/>
    </source>
</evidence>
<dbReference type="CDD" id="cd06171">
    <property type="entry name" value="Sigma70_r4"/>
    <property type="match status" value="1"/>
</dbReference>
<proteinExistence type="inferred from homology"/>
<comment type="similarity">
    <text evidence="1">Belongs to the sigma-70 factor family. ECF subfamily.</text>
</comment>
<gene>
    <name evidence="9" type="ORF">V5E97_23220</name>
</gene>
<feature type="domain" description="RNA polymerase sigma-70 region 2" evidence="7">
    <location>
        <begin position="49"/>
        <end position="106"/>
    </location>
</feature>
<feature type="transmembrane region" description="Helical" evidence="6">
    <location>
        <begin position="271"/>
        <end position="290"/>
    </location>
</feature>
<name>A0AAU7C812_9BACT</name>
<dbReference type="SUPFAM" id="SSF88946">
    <property type="entry name" value="Sigma2 domain of RNA polymerase sigma factors"/>
    <property type="match status" value="1"/>
</dbReference>
<dbReference type="Pfam" id="PF04542">
    <property type="entry name" value="Sigma70_r2"/>
    <property type="match status" value="1"/>
</dbReference>